<reference evidence="4 5" key="1">
    <citation type="submission" date="2024-10" db="EMBL/GenBank/DDBJ databases">
        <title>The Natural Products Discovery Center: Release of the First 8490 Sequenced Strains for Exploring Actinobacteria Biosynthetic Diversity.</title>
        <authorList>
            <person name="Kalkreuter E."/>
            <person name="Kautsar S.A."/>
            <person name="Yang D."/>
            <person name="Bader C.D."/>
            <person name="Teijaro C.N."/>
            <person name="Fluegel L."/>
            <person name="Davis C.M."/>
            <person name="Simpson J.R."/>
            <person name="Lauterbach L."/>
            <person name="Steele A.D."/>
            <person name="Gui C."/>
            <person name="Meng S."/>
            <person name="Li G."/>
            <person name="Viehrig K."/>
            <person name="Ye F."/>
            <person name="Su P."/>
            <person name="Kiefer A.F."/>
            <person name="Nichols A."/>
            <person name="Cepeda A.J."/>
            <person name="Yan W."/>
            <person name="Fan B."/>
            <person name="Jiang Y."/>
            <person name="Adhikari A."/>
            <person name="Zheng C.-J."/>
            <person name="Schuster L."/>
            <person name="Cowan T.M."/>
            <person name="Smanski M.J."/>
            <person name="Chevrette M.G."/>
            <person name="De Carvalho L.P.S."/>
            <person name="Shen B."/>
        </authorList>
    </citation>
    <scope>NUCLEOTIDE SEQUENCE [LARGE SCALE GENOMIC DNA]</scope>
    <source>
        <strain evidence="4 5">NPDC020568</strain>
    </source>
</reference>
<dbReference type="SUPFAM" id="SSF69593">
    <property type="entry name" value="Glycerol-3-phosphate (1)-acyltransferase"/>
    <property type="match status" value="1"/>
</dbReference>
<evidence type="ECO:0000313" key="5">
    <source>
        <dbReference type="Proteomes" id="UP001611263"/>
    </source>
</evidence>
<dbReference type="Pfam" id="PF01553">
    <property type="entry name" value="Acyltransferase"/>
    <property type="match status" value="1"/>
</dbReference>
<evidence type="ECO:0000313" key="4">
    <source>
        <dbReference type="EMBL" id="MFI1460258.1"/>
    </source>
</evidence>
<protein>
    <submittedName>
        <fullName evidence="4">Lysophospholipid acyltransferase family protein</fullName>
    </submittedName>
</protein>
<evidence type="ECO:0000259" key="3">
    <source>
        <dbReference type="SMART" id="SM00563"/>
    </source>
</evidence>
<dbReference type="PANTHER" id="PTHR10434:SF11">
    <property type="entry name" value="1-ACYL-SN-GLYCEROL-3-PHOSPHATE ACYLTRANSFERASE"/>
    <property type="match status" value="1"/>
</dbReference>
<dbReference type="GeneID" id="93505363"/>
<dbReference type="Proteomes" id="UP001611263">
    <property type="component" value="Unassembled WGS sequence"/>
</dbReference>
<name>A0ABW7TKV9_9NOCA</name>
<sequence length="211" mass="23498">MWRLVFHWLFVKPVMLLIVGLNVRNPQRIPTQGPAIVVANHNSHADTVALTSLFPSRVLRKVRPVAAADYFLRTPALSWVSRNCMGILPLDRDGIRCGADPLRDCVAALDRGEILILFPEGSRGEAEQRQRFKKGIFHLARRRPEVPIVPIYLHGLGKVLPKGAFVPVPLFCDAFVGEAITERPDDAGEFVESLEAAMTALVEGTRFPEWA</sequence>
<dbReference type="SMART" id="SM00563">
    <property type="entry name" value="PlsC"/>
    <property type="match status" value="1"/>
</dbReference>
<dbReference type="RefSeq" id="WP_033241882.1">
    <property type="nucleotide sequence ID" value="NZ_JBIRUQ010000001.1"/>
</dbReference>
<keyword evidence="1" id="KW-0808">Transferase</keyword>
<accession>A0ABW7TKV9</accession>
<dbReference type="InterPro" id="IPR002123">
    <property type="entry name" value="Plipid/glycerol_acylTrfase"/>
</dbReference>
<dbReference type="EMBL" id="JBIRUQ010000001">
    <property type="protein sequence ID" value="MFI1460258.1"/>
    <property type="molecule type" value="Genomic_DNA"/>
</dbReference>
<keyword evidence="5" id="KW-1185">Reference proteome</keyword>
<gene>
    <name evidence="4" type="ORF">ACH4WX_05985</name>
</gene>
<comment type="caution">
    <text evidence="4">The sequence shown here is derived from an EMBL/GenBank/DDBJ whole genome shotgun (WGS) entry which is preliminary data.</text>
</comment>
<dbReference type="GO" id="GO:0016746">
    <property type="term" value="F:acyltransferase activity"/>
    <property type="evidence" value="ECO:0007669"/>
    <property type="project" value="UniProtKB-KW"/>
</dbReference>
<evidence type="ECO:0000256" key="1">
    <source>
        <dbReference type="ARBA" id="ARBA00022679"/>
    </source>
</evidence>
<dbReference type="PANTHER" id="PTHR10434">
    <property type="entry name" value="1-ACYL-SN-GLYCEROL-3-PHOSPHATE ACYLTRANSFERASE"/>
    <property type="match status" value="1"/>
</dbReference>
<evidence type="ECO:0000256" key="2">
    <source>
        <dbReference type="ARBA" id="ARBA00023315"/>
    </source>
</evidence>
<feature type="domain" description="Phospholipid/glycerol acyltransferase" evidence="3">
    <location>
        <begin position="35"/>
        <end position="156"/>
    </location>
</feature>
<keyword evidence="2 4" id="KW-0012">Acyltransferase</keyword>
<organism evidence="4 5">
    <name type="scientific">Nocardia carnea</name>
    <dbReference type="NCBI Taxonomy" id="37328"/>
    <lineage>
        <taxon>Bacteria</taxon>
        <taxon>Bacillati</taxon>
        <taxon>Actinomycetota</taxon>
        <taxon>Actinomycetes</taxon>
        <taxon>Mycobacteriales</taxon>
        <taxon>Nocardiaceae</taxon>
        <taxon>Nocardia</taxon>
    </lineage>
</organism>
<proteinExistence type="predicted"/>
<dbReference type="CDD" id="cd07989">
    <property type="entry name" value="LPLAT_AGPAT-like"/>
    <property type="match status" value="1"/>
</dbReference>